<dbReference type="RefSeq" id="XP_044562775.1">
    <property type="nucleotide sequence ID" value="XM_044705786.1"/>
</dbReference>
<dbReference type="InterPro" id="IPR011010">
    <property type="entry name" value="DNA_brk_join_enz"/>
</dbReference>
<dbReference type="Proteomes" id="UP000444721">
    <property type="component" value="Unassembled WGS sequence"/>
</dbReference>
<keyword evidence="2" id="KW-1185">Reference proteome</keyword>
<sequence length="202" mass="23518">MIDFAIEYGYSPPPSEELVLVFLTNMFLDTPSGYNCRAALFAIKNMCKLFGFRDLTEHYQVTDLIKGMCNLSPVAQRRNRSPWSIEFIERWIQSGLRFVDYRNYVLYTTIMIIDLRTMFRGSELGGIMKEDIDFVTCLVIGMRILVRHIKNRKEGRTACVETTGNSLCPLRWINKLMSVRPSGPYLFAGIVFGWRQQIYHIF</sequence>
<reference evidence="1 2" key="1">
    <citation type="journal article" date="2019" name="Sci. Rep.">
        <title>Nanopore sequencing improves the draft genome of the human pathogenic amoeba Naegleria fowleri.</title>
        <authorList>
            <person name="Liechti N."/>
            <person name="Schurch N."/>
            <person name="Bruggmann R."/>
            <person name="Wittwer M."/>
        </authorList>
    </citation>
    <scope>NUCLEOTIDE SEQUENCE [LARGE SCALE GENOMIC DNA]</scope>
    <source>
        <strain evidence="1 2">ATCC 30894</strain>
    </source>
</reference>
<accession>A0A6A5BTK6</accession>
<dbReference type="GO" id="GO:0003677">
    <property type="term" value="F:DNA binding"/>
    <property type="evidence" value="ECO:0007669"/>
    <property type="project" value="InterPro"/>
</dbReference>
<dbReference type="EMBL" id="VFQX01000030">
    <property type="protein sequence ID" value="KAF0978062.1"/>
    <property type="molecule type" value="Genomic_DNA"/>
</dbReference>
<dbReference type="VEuPathDB" id="AmoebaDB:NfTy_058090"/>
<evidence type="ECO:0000313" key="2">
    <source>
        <dbReference type="Proteomes" id="UP000444721"/>
    </source>
</evidence>
<dbReference type="GeneID" id="68109795"/>
<protein>
    <submittedName>
        <fullName evidence="1">Uncharacterized protein</fullName>
    </submittedName>
</protein>
<proteinExistence type="predicted"/>
<gene>
    <name evidence="1" type="ORF">FDP41_002577</name>
</gene>
<organism evidence="1 2">
    <name type="scientific">Naegleria fowleri</name>
    <name type="common">Brain eating amoeba</name>
    <dbReference type="NCBI Taxonomy" id="5763"/>
    <lineage>
        <taxon>Eukaryota</taxon>
        <taxon>Discoba</taxon>
        <taxon>Heterolobosea</taxon>
        <taxon>Tetramitia</taxon>
        <taxon>Eutetramitia</taxon>
        <taxon>Vahlkampfiidae</taxon>
        <taxon>Naegleria</taxon>
    </lineage>
</organism>
<dbReference type="SUPFAM" id="SSF56349">
    <property type="entry name" value="DNA breaking-rejoining enzymes"/>
    <property type="match status" value="1"/>
</dbReference>
<comment type="caution">
    <text evidence="1">The sequence shown here is derived from an EMBL/GenBank/DDBJ whole genome shotgun (WGS) entry which is preliminary data.</text>
</comment>
<evidence type="ECO:0000313" key="1">
    <source>
        <dbReference type="EMBL" id="KAF0978062.1"/>
    </source>
</evidence>
<dbReference type="AlphaFoldDB" id="A0A6A5BTK6"/>
<dbReference type="VEuPathDB" id="AmoebaDB:FDP41_002577"/>
<name>A0A6A5BTK6_NAEFO</name>